<dbReference type="InterPro" id="IPR018652">
    <property type="entry name" value="DUF2082_NA-bd_Znr"/>
</dbReference>
<protein>
    <submittedName>
        <fullName evidence="1">DNA-binding protein</fullName>
    </submittedName>
</protein>
<dbReference type="AlphaFoldDB" id="A0A7X2PC32"/>
<keyword evidence="1" id="KW-0238">DNA-binding</keyword>
<comment type="caution">
    <text evidence="1">The sequence shown here is derived from an EMBL/GenBank/DDBJ whole genome shotgun (WGS) entry which is preliminary data.</text>
</comment>
<name>A0A7X2PC32_9SPIO</name>
<dbReference type="Proteomes" id="UP000460549">
    <property type="component" value="Unassembled WGS sequence"/>
</dbReference>
<organism evidence="1 2">
    <name type="scientific">Bullifex porci</name>
    <dbReference type="NCBI Taxonomy" id="2606638"/>
    <lineage>
        <taxon>Bacteria</taxon>
        <taxon>Pseudomonadati</taxon>
        <taxon>Spirochaetota</taxon>
        <taxon>Spirochaetia</taxon>
        <taxon>Spirochaetales</taxon>
        <taxon>Spirochaetaceae</taxon>
        <taxon>Bullifex</taxon>
    </lineage>
</organism>
<dbReference type="GO" id="GO:0003677">
    <property type="term" value="F:DNA binding"/>
    <property type="evidence" value="ECO:0007669"/>
    <property type="project" value="UniProtKB-KW"/>
</dbReference>
<evidence type="ECO:0000313" key="1">
    <source>
        <dbReference type="EMBL" id="MSU06117.1"/>
    </source>
</evidence>
<accession>A0A7X2PC32</accession>
<gene>
    <name evidence="1" type="ORF">FYJ80_04920</name>
</gene>
<dbReference type="Pfam" id="PF09855">
    <property type="entry name" value="Zn_ribbon_13"/>
    <property type="match status" value="1"/>
</dbReference>
<dbReference type="EMBL" id="VUNN01000006">
    <property type="protein sequence ID" value="MSU06117.1"/>
    <property type="molecule type" value="Genomic_DNA"/>
</dbReference>
<reference evidence="1 2" key="1">
    <citation type="submission" date="2019-08" db="EMBL/GenBank/DDBJ databases">
        <title>In-depth cultivation of the pig gut microbiome towards novel bacterial diversity and tailored functional studies.</title>
        <authorList>
            <person name="Wylensek D."/>
            <person name="Hitch T.C.A."/>
            <person name="Clavel T."/>
        </authorList>
    </citation>
    <scope>NUCLEOTIDE SEQUENCE [LARGE SCALE GENOMIC DNA]</scope>
    <source>
        <strain evidence="1 2">NM-380-WT-3C1</strain>
    </source>
</reference>
<proteinExistence type="predicted"/>
<keyword evidence="2" id="KW-1185">Reference proteome</keyword>
<sequence>MEKRQYVCPKCGCTHYVTDTIQTTGGNFSKLFDVQNKKFVAVSCTNCGYTEFYRKSNNAALDILDFFMN</sequence>
<evidence type="ECO:0000313" key="2">
    <source>
        <dbReference type="Proteomes" id="UP000460549"/>
    </source>
</evidence>
<dbReference type="RefSeq" id="WP_154425093.1">
    <property type="nucleotide sequence ID" value="NZ_JAQYGB010000045.1"/>
</dbReference>